<comment type="caution">
    <text evidence="8">The sequence shown here is derived from an EMBL/GenBank/DDBJ whole genome shotgun (WGS) entry which is preliminary data.</text>
</comment>
<evidence type="ECO:0000256" key="7">
    <source>
        <dbReference type="SAM" id="Phobius"/>
    </source>
</evidence>
<feature type="transmembrane region" description="Helical" evidence="7">
    <location>
        <begin position="24"/>
        <end position="50"/>
    </location>
</feature>
<evidence type="ECO:0000256" key="3">
    <source>
        <dbReference type="ARBA" id="ARBA00022475"/>
    </source>
</evidence>
<feature type="transmembrane region" description="Helical" evidence="7">
    <location>
        <begin position="159"/>
        <end position="180"/>
    </location>
</feature>
<comment type="subcellular location">
    <subcellularLocation>
        <location evidence="1">Cell membrane</location>
        <topology evidence="1">Multi-pass membrane protein</topology>
    </subcellularLocation>
</comment>
<feature type="transmembrane region" description="Helical" evidence="7">
    <location>
        <begin position="93"/>
        <end position="115"/>
    </location>
</feature>
<feature type="transmembrane region" description="Helical" evidence="7">
    <location>
        <begin position="391"/>
        <end position="412"/>
    </location>
</feature>
<feature type="transmembrane region" description="Helical" evidence="7">
    <location>
        <begin position="56"/>
        <end position="81"/>
    </location>
</feature>
<proteinExistence type="inferred from homology"/>
<protein>
    <submittedName>
        <fullName evidence="8">Lipopolysaccharide biosynthesis protein</fullName>
    </submittedName>
</protein>
<feature type="transmembrane region" description="Helical" evidence="7">
    <location>
        <begin position="424"/>
        <end position="446"/>
    </location>
</feature>
<dbReference type="EMBL" id="JACNYK010000001">
    <property type="protein sequence ID" value="MBD1424362.1"/>
    <property type="molecule type" value="Genomic_DNA"/>
</dbReference>
<feature type="transmembrane region" description="Helical" evidence="7">
    <location>
        <begin position="186"/>
        <end position="203"/>
    </location>
</feature>
<keyword evidence="6 7" id="KW-0472">Membrane</keyword>
<sequence>MEQNRTPNMSNNEIPLKQKTIKGFLWGGMANGVQQVLALLFGIVLGRVLIPEDVGIVGILTIFSAVSAAFMESGFVSALTIKKDVKHADYNAVYWLCITIGATLYLLLFFAAPFIADFYEIPVLATVARVSFLNFFISSFGIAHSAYLNRNLLVRERALSTTAAVFIGGICGITTALYGLGYWSLVIQNLTYCIVASSGFFYFSSFRPTLNFNFKPIQSMLGYSSKLLITNVVINVNNNFLTSILGKFFPTATVGQFNQANKWNLMGQTFISSINNSLIQPLMTQISQKDESRQTRVFRKLLSFISFVTFPLMFGLSFASNEFIIILIGEKWLAAADYLGVIAFGGAFAVASNVFANYNLSQGRSTIYMWNIICFGLLQIALFFLLKSHSIIYLLYAYTGLQIIWLNTWYFICRQRLQYSYYFLFKDVYLFAATAMLSLYITSLWVSHIDHIYLRFIAKIAGLLGIYLFLLFISKSDILSEVISFFKEKLIERKK</sequence>
<evidence type="ECO:0000256" key="4">
    <source>
        <dbReference type="ARBA" id="ARBA00022692"/>
    </source>
</evidence>
<evidence type="ECO:0000256" key="6">
    <source>
        <dbReference type="ARBA" id="ARBA00023136"/>
    </source>
</evidence>
<gene>
    <name evidence="8" type="ORF">H8B17_02110</name>
</gene>
<dbReference type="InterPro" id="IPR050833">
    <property type="entry name" value="Poly_Biosynth_Transport"/>
</dbReference>
<feature type="transmembrane region" description="Helical" evidence="7">
    <location>
        <begin position="335"/>
        <end position="355"/>
    </location>
</feature>
<accession>A0ABR7XZA6</accession>
<name>A0ABR7XZA6_9SPHI</name>
<evidence type="ECO:0000313" key="8">
    <source>
        <dbReference type="EMBL" id="MBD1424362.1"/>
    </source>
</evidence>
<dbReference type="PANTHER" id="PTHR30250">
    <property type="entry name" value="PST FAMILY PREDICTED COLANIC ACID TRANSPORTER"/>
    <property type="match status" value="1"/>
</dbReference>
<feature type="transmembrane region" description="Helical" evidence="7">
    <location>
        <begin position="452"/>
        <end position="473"/>
    </location>
</feature>
<dbReference type="Pfam" id="PF13440">
    <property type="entry name" value="Polysacc_synt_3"/>
    <property type="match status" value="1"/>
</dbReference>
<keyword evidence="5 7" id="KW-1133">Transmembrane helix</keyword>
<dbReference type="PANTHER" id="PTHR30250:SF10">
    <property type="entry name" value="LIPOPOLYSACCHARIDE BIOSYNTHESIS PROTEIN WZXC"/>
    <property type="match status" value="1"/>
</dbReference>
<dbReference type="CDD" id="cd13127">
    <property type="entry name" value="MATE_tuaB_like"/>
    <property type="match status" value="1"/>
</dbReference>
<keyword evidence="3" id="KW-1003">Cell membrane</keyword>
<reference evidence="8 9" key="1">
    <citation type="submission" date="2020-08" db="EMBL/GenBank/DDBJ databases">
        <title>Sphingobacterium sp. DN00404 isolated from aquaculture water.</title>
        <authorList>
            <person name="Zhang M."/>
        </authorList>
    </citation>
    <scope>NUCLEOTIDE SEQUENCE [LARGE SCALE GENOMIC DNA]</scope>
    <source>
        <strain evidence="8 9">KCTC 32294</strain>
    </source>
</reference>
<evidence type="ECO:0000256" key="1">
    <source>
        <dbReference type="ARBA" id="ARBA00004651"/>
    </source>
</evidence>
<feature type="transmembrane region" description="Helical" evidence="7">
    <location>
        <begin position="367"/>
        <end position="385"/>
    </location>
</feature>
<organism evidence="8 9">
    <name type="scientific">Sphingobacterium arenae</name>
    <dbReference type="NCBI Taxonomy" id="1280598"/>
    <lineage>
        <taxon>Bacteria</taxon>
        <taxon>Pseudomonadati</taxon>
        <taxon>Bacteroidota</taxon>
        <taxon>Sphingobacteriia</taxon>
        <taxon>Sphingobacteriales</taxon>
        <taxon>Sphingobacteriaceae</taxon>
        <taxon>Sphingobacterium</taxon>
    </lineage>
</organism>
<evidence type="ECO:0000313" key="9">
    <source>
        <dbReference type="Proteomes" id="UP000606494"/>
    </source>
</evidence>
<dbReference type="Proteomes" id="UP000606494">
    <property type="component" value="Unassembled WGS sequence"/>
</dbReference>
<keyword evidence="4 7" id="KW-0812">Transmembrane</keyword>
<comment type="similarity">
    <text evidence="2">Belongs to the polysaccharide synthase family.</text>
</comment>
<feature type="transmembrane region" description="Helical" evidence="7">
    <location>
        <begin position="301"/>
        <end position="329"/>
    </location>
</feature>
<feature type="transmembrane region" description="Helical" evidence="7">
    <location>
        <begin position="121"/>
        <end position="147"/>
    </location>
</feature>
<dbReference type="RefSeq" id="WP_190307512.1">
    <property type="nucleotide sequence ID" value="NZ_JACNYK010000001.1"/>
</dbReference>
<evidence type="ECO:0000256" key="5">
    <source>
        <dbReference type="ARBA" id="ARBA00022989"/>
    </source>
</evidence>
<evidence type="ECO:0000256" key="2">
    <source>
        <dbReference type="ARBA" id="ARBA00007430"/>
    </source>
</evidence>
<keyword evidence="9" id="KW-1185">Reference proteome</keyword>